<keyword evidence="2" id="KW-1185">Reference proteome</keyword>
<dbReference type="Proteomes" id="UP000772434">
    <property type="component" value="Unassembled WGS sequence"/>
</dbReference>
<sequence>QDNNATARLFSAATLQFFASNLGEHPECHGAIVYLFIFGECCDAYQNRHIPHSERLNMVLCAHYFLQLWTQFLEKSEHYKTLQNCIFHEALDIFRIIIEGLISLILVYQDFYPNYPLVPHLHSTEVCEHVFGLAQKRKPNFNMLDFLQIIPVLLLQVCEASLNASASESNANMTARAASYHHTYMDMQELNLAALSCYPSDSKIKDINFCSWEEAMGIWSDLLGVSPQSFEFSSLGTRNVEDEEFEE</sequence>
<proteinExistence type="predicted"/>
<reference evidence="1" key="1">
    <citation type="submission" date="2020-11" db="EMBL/GenBank/DDBJ databases">
        <authorList>
            <consortium name="DOE Joint Genome Institute"/>
            <person name="Ahrendt S."/>
            <person name="Riley R."/>
            <person name="Andreopoulos W."/>
            <person name="Labutti K."/>
            <person name="Pangilinan J."/>
            <person name="Ruiz-Duenas F.J."/>
            <person name="Barrasa J.M."/>
            <person name="Sanchez-Garcia M."/>
            <person name="Camarero S."/>
            <person name="Miyauchi S."/>
            <person name="Serrano A."/>
            <person name="Linde D."/>
            <person name="Babiker R."/>
            <person name="Drula E."/>
            <person name="Ayuso-Fernandez I."/>
            <person name="Pacheco R."/>
            <person name="Padilla G."/>
            <person name="Ferreira P."/>
            <person name="Barriuso J."/>
            <person name="Kellner H."/>
            <person name="Castanera R."/>
            <person name="Alfaro M."/>
            <person name="Ramirez L."/>
            <person name="Pisabarro A.G."/>
            <person name="Kuo A."/>
            <person name="Tritt A."/>
            <person name="Lipzen A."/>
            <person name="He G."/>
            <person name="Yan M."/>
            <person name="Ng V."/>
            <person name="Cullen D."/>
            <person name="Martin F."/>
            <person name="Rosso M.-N."/>
            <person name="Henrissat B."/>
            <person name="Hibbett D."/>
            <person name="Martinez A.T."/>
            <person name="Grigoriev I.V."/>
        </authorList>
    </citation>
    <scope>NUCLEOTIDE SEQUENCE</scope>
    <source>
        <strain evidence="1">AH 40177</strain>
    </source>
</reference>
<dbReference type="OrthoDB" id="73076at2759"/>
<gene>
    <name evidence="1" type="ORF">BDP27DRAFT_1228794</name>
</gene>
<comment type="caution">
    <text evidence="1">The sequence shown here is derived from an EMBL/GenBank/DDBJ whole genome shotgun (WGS) entry which is preliminary data.</text>
</comment>
<dbReference type="AlphaFoldDB" id="A0A9P5U4E3"/>
<organism evidence="1 2">
    <name type="scientific">Rhodocollybia butyracea</name>
    <dbReference type="NCBI Taxonomy" id="206335"/>
    <lineage>
        <taxon>Eukaryota</taxon>
        <taxon>Fungi</taxon>
        <taxon>Dikarya</taxon>
        <taxon>Basidiomycota</taxon>
        <taxon>Agaricomycotina</taxon>
        <taxon>Agaricomycetes</taxon>
        <taxon>Agaricomycetidae</taxon>
        <taxon>Agaricales</taxon>
        <taxon>Marasmiineae</taxon>
        <taxon>Omphalotaceae</taxon>
        <taxon>Rhodocollybia</taxon>
    </lineage>
</organism>
<protein>
    <submittedName>
        <fullName evidence="1">Uncharacterized protein</fullName>
    </submittedName>
</protein>
<evidence type="ECO:0000313" key="2">
    <source>
        <dbReference type="Proteomes" id="UP000772434"/>
    </source>
</evidence>
<accession>A0A9P5U4E3</accession>
<feature type="non-terminal residue" evidence="1">
    <location>
        <position position="1"/>
    </location>
</feature>
<name>A0A9P5U4E3_9AGAR</name>
<dbReference type="EMBL" id="JADNRY010000102">
    <property type="protein sequence ID" value="KAF9065524.1"/>
    <property type="molecule type" value="Genomic_DNA"/>
</dbReference>
<evidence type="ECO:0000313" key="1">
    <source>
        <dbReference type="EMBL" id="KAF9065524.1"/>
    </source>
</evidence>